<reference evidence="9 10" key="1">
    <citation type="journal article" date="2016" name="Genome Biol. Evol.">
        <title>Divergent and convergent evolution of fungal pathogenicity.</title>
        <authorList>
            <person name="Shang Y."/>
            <person name="Xiao G."/>
            <person name="Zheng P."/>
            <person name="Cen K."/>
            <person name="Zhan S."/>
            <person name="Wang C."/>
        </authorList>
    </citation>
    <scope>NUCLEOTIDE SEQUENCE [LARGE SCALE GENOMIC DNA]</scope>
    <source>
        <strain evidence="9 10">ARSEF 7405</strain>
    </source>
</reference>
<dbReference type="CDD" id="cd09242">
    <property type="entry name" value="BRO1_ScBro1_like"/>
    <property type="match status" value="1"/>
</dbReference>
<evidence type="ECO:0000256" key="5">
    <source>
        <dbReference type="ARBA" id="ARBA00041284"/>
    </source>
</evidence>
<feature type="compositionally biased region" description="Pro residues" evidence="7">
    <location>
        <begin position="940"/>
        <end position="954"/>
    </location>
</feature>
<proteinExistence type="predicted"/>
<dbReference type="InterPro" id="IPR004328">
    <property type="entry name" value="BRO1_dom"/>
</dbReference>
<dbReference type="Gene3D" id="1.20.120.560">
    <property type="entry name" value="alix/aip1 in complex with the ypdl late domain"/>
    <property type="match status" value="1"/>
</dbReference>
<dbReference type="SMART" id="SM01041">
    <property type="entry name" value="BRO1"/>
    <property type="match status" value="1"/>
</dbReference>
<feature type="domain" description="BRO1" evidence="8">
    <location>
        <begin position="6"/>
        <end position="408"/>
    </location>
</feature>
<dbReference type="EMBL" id="AZGZ01000029">
    <property type="protein sequence ID" value="KZZ87946.1"/>
    <property type="molecule type" value="Genomic_DNA"/>
</dbReference>
<evidence type="ECO:0000259" key="8">
    <source>
        <dbReference type="PROSITE" id="PS51180"/>
    </source>
</evidence>
<feature type="compositionally biased region" description="Low complexity" evidence="7">
    <location>
        <begin position="862"/>
        <end position="871"/>
    </location>
</feature>
<feature type="compositionally biased region" description="Pro residues" evidence="7">
    <location>
        <begin position="801"/>
        <end position="812"/>
    </location>
</feature>
<dbReference type="GO" id="GO:0005768">
    <property type="term" value="C:endosome"/>
    <property type="evidence" value="ECO:0007669"/>
    <property type="project" value="UniProtKB-SubCell"/>
</dbReference>
<gene>
    <name evidence="9" type="ORF">AAP_05212</name>
</gene>
<dbReference type="Proteomes" id="UP000242877">
    <property type="component" value="Unassembled WGS sequence"/>
</dbReference>
<name>A0A167VSH7_9EURO</name>
<feature type="region of interest" description="Disordered" evidence="7">
    <location>
        <begin position="565"/>
        <end position="587"/>
    </location>
</feature>
<feature type="compositionally biased region" description="Low complexity" evidence="7">
    <location>
        <begin position="955"/>
        <end position="985"/>
    </location>
</feature>
<dbReference type="InterPro" id="IPR038499">
    <property type="entry name" value="BRO1_sf"/>
</dbReference>
<dbReference type="InterPro" id="IPR025304">
    <property type="entry name" value="ALIX_V_dom"/>
</dbReference>
<dbReference type="OrthoDB" id="2141925at2759"/>
<feature type="coiled-coil region" evidence="6">
    <location>
        <begin position="304"/>
        <end position="331"/>
    </location>
</feature>
<evidence type="ECO:0000256" key="1">
    <source>
        <dbReference type="ARBA" id="ARBA00004177"/>
    </source>
</evidence>
<dbReference type="PANTHER" id="PTHR23030">
    <property type="entry name" value="PCD6 INTERACTING PROTEIN-RELATED"/>
    <property type="match status" value="1"/>
</dbReference>
<dbReference type="Gene3D" id="1.25.40.280">
    <property type="entry name" value="alix/aip1 like domains"/>
    <property type="match status" value="1"/>
</dbReference>
<evidence type="ECO:0000256" key="4">
    <source>
        <dbReference type="ARBA" id="ARBA00022753"/>
    </source>
</evidence>
<evidence type="ECO:0000313" key="9">
    <source>
        <dbReference type="EMBL" id="KZZ87946.1"/>
    </source>
</evidence>
<dbReference type="VEuPathDB" id="FungiDB:AAP_05212"/>
<feature type="coiled-coil region" evidence="6">
    <location>
        <begin position="722"/>
        <end position="764"/>
    </location>
</feature>
<evidence type="ECO:0000256" key="2">
    <source>
        <dbReference type="ARBA" id="ARBA00004496"/>
    </source>
</evidence>
<sequence length="1007" mass="112737">MSHQTPMLSSPLKQTVEVDWIQPLKNYIQNSYGADAETYSEECTRLNQLRQDMRGAGKDSIAGRDLLYRYYGQLELLELRFPVDEHHIKISFTWYDAFTQKITSQYSLAYEKASVIYNIAAVLSCHAANQNRHEEAGLKAAFHSFQAAAGMFTYINENFLHAPSTDLSRETVKTLTQIMLGQAQEVFLEKQIEDGKKPALLAKLANQASYNFVQAVEGTQENVDKGVFSRSWLHIVQAKVSYLGALANHFQATADEDAGLHGVAISRWQAALEQIQQALSFAKSVPTTFSTIANLGSETGPALLAVCTRHLDNIREKLNQANKDNDFLYHDIVPSESTLPRIAKLPAAKPIPISELYQNQDVTRIVGPDIFARIIPMPVTEASSIYEEEKARLLRAEAEKVETANGEMLAALDYLKIPDIIPVLKGQVQENPEPSPEVEKYCKTIASGGLLRDQLEELRNRKNMILSTLDRCTTDLDREESTCEKMRLKFGAEWTQQPSAKFSAALKSEMKRYRTAINEASSNDNALMTWWERSEQQIKEMYTAGLNDEVDVMFQEAMIKAVEKSGRRSSANPAPSVGNLLDDVDDSSPVTDQVAQIEELYKKLMLVKKDRTQVLKDLKEKIHADDISQVLLLNKKSLSGQENQIFQSELEKFRAHQTRLTQSNHKQVSLLKEITKVYEEVLQNDRVRAEQAKYDSISKQRNTVIRMYEHTFKAYKDISDSLQQADKFYSDMESQVDSLQKNVEEFLNNRKAEGSQLLQELERKQQMHSAAQGDQDREKLNQLMSRLSVGSSASPQTPQRPDYPNPALPPKAPAESPASAYPPTLTSPYSIPTTAQQPVSYMSYMSGGSPSVGPPSGPPPQQQQQPHGFSPISPPLRRESVEPTRWNYPPNPSTPAVSHTQQTPYPSYPQPGAPAPSQYAPPPSHNAHPSVSGASSYMYPHPPSTAAPMAPPYQTPQYGQGQQQQQQQQPQPQNPYAAPQGYQQPQQPPPPQPPSANDPWAGLNSWR</sequence>
<protein>
    <recommendedName>
        <fullName evidence="5">BRO domain-containing protein 1</fullName>
    </recommendedName>
</protein>
<dbReference type="Pfam" id="PF03097">
    <property type="entry name" value="BRO1"/>
    <property type="match status" value="1"/>
</dbReference>
<keyword evidence="3" id="KW-0963">Cytoplasm</keyword>
<dbReference type="PANTHER" id="PTHR23030:SF30">
    <property type="entry name" value="TYROSINE-PROTEIN PHOSPHATASE NON-RECEPTOR TYPE 23"/>
    <property type="match status" value="1"/>
</dbReference>
<accession>A0A167VSH7</accession>
<dbReference type="PROSITE" id="PS51180">
    <property type="entry name" value="BRO1"/>
    <property type="match status" value="1"/>
</dbReference>
<keyword evidence="4" id="KW-0967">Endosome</keyword>
<dbReference type="PRINTS" id="PR01217">
    <property type="entry name" value="PRICHEXTENSN"/>
</dbReference>
<feature type="region of interest" description="Disordered" evidence="7">
    <location>
        <begin position="788"/>
        <end position="1007"/>
    </location>
</feature>
<evidence type="ECO:0000256" key="7">
    <source>
        <dbReference type="SAM" id="MobiDB-lite"/>
    </source>
</evidence>
<keyword evidence="6" id="KW-0175">Coiled coil</keyword>
<evidence type="ECO:0000313" key="10">
    <source>
        <dbReference type="Proteomes" id="UP000242877"/>
    </source>
</evidence>
<evidence type="ECO:0000256" key="3">
    <source>
        <dbReference type="ARBA" id="ARBA00022490"/>
    </source>
</evidence>
<keyword evidence="10" id="KW-1185">Reference proteome</keyword>
<feature type="compositionally biased region" description="Pro residues" evidence="7">
    <location>
        <begin position="986"/>
        <end position="996"/>
    </location>
</feature>
<evidence type="ECO:0000256" key="6">
    <source>
        <dbReference type="SAM" id="Coils"/>
    </source>
</evidence>
<organism evidence="9 10">
    <name type="scientific">Ascosphaera apis ARSEF 7405</name>
    <dbReference type="NCBI Taxonomy" id="392613"/>
    <lineage>
        <taxon>Eukaryota</taxon>
        <taxon>Fungi</taxon>
        <taxon>Dikarya</taxon>
        <taxon>Ascomycota</taxon>
        <taxon>Pezizomycotina</taxon>
        <taxon>Eurotiomycetes</taxon>
        <taxon>Eurotiomycetidae</taxon>
        <taxon>Onygenales</taxon>
        <taxon>Ascosphaeraceae</taxon>
        <taxon>Ascosphaera</taxon>
    </lineage>
</organism>
<comment type="caution">
    <text evidence="9">The sequence shown here is derived from an EMBL/GenBank/DDBJ whole genome shotgun (WGS) entry which is preliminary data.</text>
</comment>
<dbReference type="AlphaFoldDB" id="A0A167VSH7"/>
<dbReference type="Pfam" id="PF13949">
    <property type="entry name" value="ALIX_LYPXL_bnd"/>
    <property type="match status" value="1"/>
</dbReference>
<dbReference type="Gene3D" id="1.20.140.50">
    <property type="entry name" value="alix/aip1 like domains"/>
    <property type="match status" value="1"/>
</dbReference>
<feature type="compositionally biased region" description="Pro residues" evidence="7">
    <location>
        <begin position="906"/>
        <end position="924"/>
    </location>
</feature>
<dbReference type="GO" id="GO:0043328">
    <property type="term" value="P:protein transport to vacuole involved in ubiquitin-dependent protein catabolic process via the multivesicular body sorting pathway"/>
    <property type="evidence" value="ECO:0007669"/>
    <property type="project" value="TreeGrafter"/>
</dbReference>
<feature type="compositionally biased region" description="Polar residues" evidence="7">
    <location>
        <begin position="824"/>
        <end position="840"/>
    </location>
</feature>
<feature type="compositionally biased region" description="Polar residues" evidence="7">
    <location>
        <begin position="788"/>
        <end position="799"/>
    </location>
</feature>
<feature type="compositionally biased region" description="Pro residues" evidence="7">
    <location>
        <begin position="852"/>
        <end position="861"/>
    </location>
</feature>
<comment type="subcellular location">
    <subcellularLocation>
        <location evidence="2">Cytoplasm</location>
    </subcellularLocation>
    <subcellularLocation>
        <location evidence="1">Endosome</location>
    </subcellularLocation>
</comment>
<feature type="compositionally biased region" description="Low complexity" evidence="7">
    <location>
        <begin position="813"/>
        <end position="823"/>
    </location>
</feature>